<dbReference type="RefSeq" id="WP_270045510.1">
    <property type="nucleotide sequence ID" value="NZ_JAPDOD010000061.1"/>
</dbReference>
<dbReference type="EMBL" id="JAPDOD010000061">
    <property type="protein sequence ID" value="MDA0166254.1"/>
    <property type="molecule type" value="Genomic_DNA"/>
</dbReference>
<organism evidence="3 4">
    <name type="scientific">Solirubrobacter ginsenosidimutans</name>
    <dbReference type="NCBI Taxonomy" id="490573"/>
    <lineage>
        <taxon>Bacteria</taxon>
        <taxon>Bacillati</taxon>
        <taxon>Actinomycetota</taxon>
        <taxon>Thermoleophilia</taxon>
        <taxon>Solirubrobacterales</taxon>
        <taxon>Solirubrobacteraceae</taxon>
        <taxon>Solirubrobacter</taxon>
    </lineage>
</organism>
<dbReference type="InterPro" id="IPR005754">
    <property type="entry name" value="Sortase"/>
</dbReference>
<dbReference type="Proteomes" id="UP001149140">
    <property type="component" value="Unassembled WGS sequence"/>
</dbReference>
<feature type="active site" description="Acyl-thioester intermediate" evidence="2">
    <location>
        <position position="207"/>
    </location>
</feature>
<gene>
    <name evidence="3" type="ORF">OM076_38675</name>
</gene>
<feature type="active site" description="Proton donor/acceptor" evidence="2">
    <location>
        <position position="147"/>
    </location>
</feature>
<name>A0A9X3N0N3_9ACTN</name>
<evidence type="ECO:0000256" key="2">
    <source>
        <dbReference type="PIRSR" id="PIRSR605754-1"/>
    </source>
</evidence>
<evidence type="ECO:0000313" key="4">
    <source>
        <dbReference type="Proteomes" id="UP001149140"/>
    </source>
</evidence>
<dbReference type="InterPro" id="IPR042003">
    <property type="entry name" value="Sortase_E"/>
</dbReference>
<dbReference type="GO" id="GO:0016787">
    <property type="term" value="F:hydrolase activity"/>
    <property type="evidence" value="ECO:0007669"/>
    <property type="project" value="UniProtKB-KW"/>
</dbReference>
<proteinExistence type="predicted"/>
<accession>A0A9X3N0N3</accession>
<dbReference type="Pfam" id="PF04203">
    <property type="entry name" value="Sortase"/>
    <property type="match status" value="1"/>
</dbReference>
<dbReference type="NCBIfam" id="TIGR01076">
    <property type="entry name" value="sortase_fam"/>
    <property type="match status" value="1"/>
</dbReference>
<dbReference type="CDD" id="cd05830">
    <property type="entry name" value="Sortase_E"/>
    <property type="match status" value="1"/>
</dbReference>
<protein>
    <submittedName>
        <fullName evidence="3">Class E sortase</fullName>
    </submittedName>
</protein>
<dbReference type="InterPro" id="IPR023365">
    <property type="entry name" value="Sortase_dom-sf"/>
</dbReference>
<dbReference type="Gene3D" id="2.40.260.10">
    <property type="entry name" value="Sortase"/>
    <property type="match status" value="1"/>
</dbReference>
<evidence type="ECO:0000256" key="1">
    <source>
        <dbReference type="ARBA" id="ARBA00022801"/>
    </source>
</evidence>
<sequence>MTVATRSRVRSTLRLLSTLLIVSGSLLLADAGATLVWEEPVSSLYAQFQQGDLQDQLDRLERVKPTPVEEKALKKLPDPERRLAFAARSLDRKTHEGDAVGKILIDRIGLSSVVVEGTDAGDLRKGPGHYPGTPLPGQRGTVAIAGHRTTYGAPFRKIDKVRPGDEINVVMPYGRFTYKVERTRIVAPTAVWVTQRVSYDRLILSACHPLYSAAKRIVVFARLIRAVPRGAAA</sequence>
<dbReference type="AlphaFoldDB" id="A0A9X3N0N3"/>
<comment type="caution">
    <text evidence="3">The sequence shown here is derived from an EMBL/GenBank/DDBJ whole genome shotgun (WGS) entry which is preliminary data.</text>
</comment>
<reference evidence="3" key="1">
    <citation type="submission" date="2022-10" db="EMBL/GenBank/DDBJ databases">
        <title>The WGS of Solirubrobacter ginsenosidimutans DSM 21036.</title>
        <authorList>
            <person name="Jiang Z."/>
        </authorList>
    </citation>
    <scope>NUCLEOTIDE SEQUENCE</scope>
    <source>
        <strain evidence="3">DSM 21036</strain>
    </source>
</reference>
<evidence type="ECO:0000313" key="3">
    <source>
        <dbReference type="EMBL" id="MDA0166254.1"/>
    </source>
</evidence>
<keyword evidence="1" id="KW-0378">Hydrolase</keyword>
<keyword evidence="4" id="KW-1185">Reference proteome</keyword>
<dbReference type="SUPFAM" id="SSF63817">
    <property type="entry name" value="Sortase"/>
    <property type="match status" value="1"/>
</dbReference>